<dbReference type="Gene3D" id="1.10.510.10">
    <property type="entry name" value="Transferase(Phosphotransferase) domain 1"/>
    <property type="match status" value="1"/>
</dbReference>
<protein>
    <submittedName>
        <fullName evidence="2">Podospora anserina S mat+ genomic DNA chromosome 1, supercontig 6</fullName>
    </submittedName>
</protein>
<accession>A0A084G3N1</accession>
<dbReference type="HOGENOM" id="CLU_028627_0_0_1"/>
<dbReference type="VEuPathDB" id="FungiDB:SAPIO_CDS6506"/>
<dbReference type="KEGG" id="sapo:SAPIO_CDS6506"/>
<dbReference type="RefSeq" id="XP_016641742.1">
    <property type="nucleotide sequence ID" value="XM_016788589.1"/>
</dbReference>
<organism evidence="2 3">
    <name type="scientific">Pseudallescheria apiosperma</name>
    <name type="common">Scedosporium apiospermum</name>
    <dbReference type="NCBI Taxonomy" id="563466"/>
    <lineage>
        <taxon>Eukaryota</taxon>
        <taxon>Fungi</taxon>
        <taxon>Dikarya</taxon>
        <taxon>Ascomycota</taxon>
        <taxon>Pezizomycotina</taxon>
        <taxon>Sordariomycetes</taxon>
        <taxon>Hypocreomycetidae</taxon>
        <taxon>Microascales</taxon>
        <taxon>Microascaceae</taxon>
        <taxon>Scedosporium</taxon>
    </lineage>
</organism>
<dbReference type="PROSITE" id="PS50011">
    <property type="entry name" value="PROTEIN_KINASE_DOM"/>
    <property type="match status" value="1"/>
</dbReference>
<dbReference type="GO" id="GO:0005524">
    <property type="term" value="F:ATP binding"/>
    <property type="evidence" value="ECO:0007669"/>
    <property type="project" value="InterPro"/>
</dbReference>
<dbReference type="Proteomes" id="UP000028545">
    <property type="component" value="Unassembled WGS sequence"/>
</dbReference>
<proteinExistence type="predicted"/>
<evidence type="ECO:0000313" key="2">
    <source>
        <dbReference type="EMBL" id="KEZ41943.1"/>
    </source>
</evidence>
<dbReference type="OrthoDB" id="1911848at2759"/>
<dbReference type="SUPFAM" id="SSF56112">
    <property type="entry name" value="Protein kinase-like (PK-like)"/>
    <property type="match status" value="1"/>
</dbReference>
<reference evidence="2 3" key="1">
    <citation type="journal article" date="2014" name="Genome Announc.">
        <title>Draft genome sequence of the pathogenic fungus Scedosporium apiospermum.</title>
        <authorList>
            <person name="Vandeputte P."/>
            <person name="Ghamrawi S."/>
            <person name="Rechenmann M."/>
            <person name="Iltis A."/>
            <person name="Giraud S."/>
            <person name="Fleury M."/>
            <person name="Thornton C."/>
            <person name="Delhaes L."/>
            <person name="Meyer W."/>
            <person name="Papon N."/>
            <person name="Bouchara J.P."/>
        </authorList>
    </citation>
    <scope>NUCLEOTIDE SEQUENCE [LARGE SCALE GENOMIC DNA]</scope>
    <source>
        <strain evidence="2 3">IHEM 14462</strain>
    </source>
</reference>
<name>A0A084G3N1_PSEDA</name>
<dbReference type="PANTHER" id="PTHR37542">
    <property type="entry name" value="HELO DOMAIN-CONTAINING PROTEIN-RELATED"/>
    <property type="match status" value="1"/>
</dbReference>
<dbReference type="EMBL" id="JOWA01000104">
    <property type="protein sequence ID" value="KEZ41943.1"/>
    <property type="molecule type" value="Genomic_DNA"/>
</dbReference>
<dbReference type="InterPro" id="IPR011009">
    <property type="entry name" value="Kinase-like_dom_sf"/>
</dbReference>
<evidence type="ECO:0000313" key="3">
    <source>
        <dbReference type="Proteomes" id="UP000028545"/>
    </source>
</evidence>
<dbReference type="PANTHER" id="PTHR37542:SF1">
    <property type="entry name" value="PRION-INHIBITION AND PROPAGATION HELO DOMAIN-CONTAINING PROTEIN"/>
    <property type="match status" value="1"/>
</dbReference>
<feature type="domain" description="Protein kinase" evidence="1">
    <location>
        <begin position="191"/>
        <end position="504"/>
    </location>
</feature>
<dbReference type="InterPro" id="IPR000719">
    <property type="entry name" value="Prot_kinase_dom"/>
</dbReference>
<evidence type="ECO:0000259" key="1">
    <source>
        <dbReference type="PROSITE" id="PS50011"/>
    </source>
</evidence>
<dbReference type="AlphaFoldDB" id="A0A084G3N1"/>
<sequence length="534" mass="60240">MAELGLAVVGAITAPDLCIKYGKRLLQACAAFRNAEGELHERILSVEASWMQTALGLDFVKSVESVMNEDHRTMHYRILDMVFTKLKRVILILEGLLKKPTKMDEAGEDEDARLAVRKGKYVFVKSSLDEAIEELEQWQRKVESSLFLIMRIMDNQVDTELVRMRRETSIVASIPSAMVIRDGLRDDQRQYGLQVFLKKSELDAMARTTLPFCNAVLGQRAGSSKQLILNQIECSLGTSVEIVKKDVRDLARKLRHRTPQTFGLLTCKGVVKDETKIGPLSEASFTLVFEKPEGLTDPRSLRHLLTAGSAPCSMSEKLDIARELAKSVSYVHTFGFVHKNIRPETVLTFAGAKTVRRSTFLVGFDNFRREDGRTYLRNDGDWTKDLYRHPNRQGPTPRDDYIMQHDIFSLGVCLLEIGLWRSFVRYDSNCGHPIPLEALGLISGGVHIEYPAALKEKLVEMAHNELPACMGSRYAQVVHTCLTCLDPNNVGFGHEVEFQDEDGIRIGVRYMEKGSYSPRFIKDALLTVSWFCSG</sequence>
<gene>
    <name evidence="2" type="ORF">SAPIO_CDS6506</name>
</gene>
<comment type="caution">
    <text evidence="2">The sequence shown here is derived from an EMBL/GenBank/DDBJ whole genome shotgun (WGS) entry which is preliminary data.</text>
</comment>
<dbReference type="OMA" id="VHTFGFV"/>
<dbReference type="GO" id="GO:0004672">
    <property type="term" value="F:protein kinase activity"/>
    <property type="evidence" value="ECO:0007669"/>
    <property type="project" value="InterPro"/>
</dbReference>
<keyword evidence="3" id="KW-1185">Reference proteome</keyword>
<dbReference type="GeneID" id="27725578"/>